<dbReference type="Proteomes" id="UP001645038">
    <property type="component" value="Unassembled WGS sequence"/>
</dbReference>
<dbReference type="InterPro" id="IPR017473">
    <property type="entry name" value="Undecaprenyl-P_gluc_Ptfrase"/>
</dbReference>
<name>A0ABR9G0D0_9GAMM</name>
<evidence type="ECO:0000256" key="2">
    <source>
        <dbReference type="ARBA" id="ARBA00006464"/>
    </source>
</evidence>
<evidence type="ECO:0000313" key="9">
    <source>
        <dbReference type="EMBL" id="MBE0464350.1"/>
    </source>
</evidence>
<comment type="subcellular location">
    <subcellularLocation>
        <location evidence="1">Membrane</location>
        <topology evidence="1">Multi-pass membrane protein</topology>
    </subcellularLocation>
</comment>
<proteinExistence type="inferred from homology"/>
<feature type="transmembrane region" description="Helical" evidence="7">
    <location>
        <begin position="30"/>
        <end position="51"/>
    </location>
</feature>
<dbReference type="GO" id="GO:0089702">
    <property type="term" value="F:undecaprenyl-phosphate glucose phosphotransferase activity"/>
    <property type="evidence" value="ECO:0007669"/>
    <property type="project" value="UniProtKB-EC"/>
</dbReference>
<feature type="transmembrane region" description="Helical" evidence="7">
    <location>
        <begin position="7"/>
        <end position="24"/>
    </location>
</feature>
<dbReference type="Pfam" id="PF13727">
    <property type="entry name" value="CoA_binding_3"/>
    <property type="match status" value="1"/>
</dbReference>
<evidence type="ECO:0000259" key="8">
    <source>
        <dbReference type="Pfam" id="PF02397"/>
    </source>
</evidence>
<protein>
    <submittedName>
        <fullName evidence="9">Undecaprenyl-phosphate glucose phosphotransferase</fullName>
        <ecNumber evidence="9">2.7.8.31</ecNumber>
    </submittedName>
</protein>
<feature type="domain" description="Bacterial sugar transferase" evidence="8">
    <location>
        <begin position="254"/>
        <end position="435"/>
    </location>
</feature>
<evidence type="ECO:0000256" key="7">
    <source>
        <dbReference type="SAM" id="Phobius"/>
    </source>
</evidence>
<keyword evidence="5 7" id="KW-1133">Transmembrane helix</keyword>
<dbReference type="EC" id="2.7.8.31" evidence="9"/>
<keyword evidence="10" id="KW-1185">Reference proteome</keyword>
<dbReference type="NCBIfam" id="TIGR03023">
    <property type="entry name" value="WcaJ_sugtrans"/>
    <property type="match status" value="1"/>
</dbReference>
<organism evidence="9 10">
    <name type="scientific">Halomonas colorata</name>
    <dbReference type="NCBI Taxonomy" id="2742615"/>
    <lineage>
        <taxon>Bacteria</taxon>
        <taxon>Pseudomonadati</taxon>
        <taxon>Pseudomonadota</taxon>
        <taxon>Gammaproteobacteria</taxon>
        <taxon>Oceanospirillales</taxon>
        <taxon>Halomonadaceae</taxon>
        <taxon>Halomonas</taxon>
    </lineage>
</organism>
<comment type="caution">
    <text evidence="9">The sequence shown here is derived from an EMBL/GenBank/DDBJ whole genome shotgun (WGS) entry which is preliminary data.</text>
</comment>
<dbReference type="NCBIfam" id="TIGR03025">
    <property type="entry name" value="EPS_sugtrans"/>
    <property type="match status" value="1"/>
</dbReference>
<gene>
    <name evidence="9" type="ORF">EI547_12925</name>
</gene>
<reference evidence="9 10" key="1">
    <citation type="submission" date="2020-07" db="EMBL/GenBank/DDBJ databases">
        <title>Halophilic bacteria isolated from french cheeses.</title>
        <authorList>
            <person name="Kothe C.I."/>
            <person name="Farah-Kraiem B."/>
            <person name="Renault P."/>
            <person name="Dridi B."/>
        </authorList>
    </citation>
    <scope>NUCLEOTIDE SEQUENCE [LARGE SCALE GENOMIC DNA]</scope>
    <source>
        <strain evidence="9 10">FME20</strain>
    </source>
</reference>
<dbReference type="InterPro" id="IPR003362">
    <property type="entry name" value="Bact_transf"/>
</dbReference>
<evidence type="ECO:0000256" key="3">
    <source>
        <dbReference type="ARBA" id="ARBA00022679"/>
    </source>
</evidence>
<keyword evidence="6 7" id="KW-0472">Membrane</keyword>
<comment type="similarity">
    <text evidence="2">Belongs to the bacterial sugar transferase family.</text>
</comment>
<keyword evidence="3 9" id="KW-0808">Transferase</keyword>
<evidence type="ECO:0000256" key="4">
    <source>
        <dbReference type="ARBA" id="ARBA00022692"/>
    </source>
</evidence>
<evidence type="ECO:0000313" key="10">
    <source>
        <dbReference type="Proteomes" id="UP001645038"/>
    </source>
</evidence>
<sequence length="442" mass="50650">MRCFDAGIATGVALIVLWLMPHVDVEGNDYLFLILIGSLLLPAVGEMIGLYQPWRGRSLYNMLGIYLAAWIATLGLLSLLLVAIQETQSFSRLWMGVSALAVLIIGSIMRTLLYGYLRRLRAKGHNLKRVLLIGKKDNIALLEEKVVETPHAGYIIVGHYIDQDDATFFHKMAAFAKANIFQRDFDEIWLGYPLVQGNRVRHLMRLLAGIPTSIRFFPDLPDIRLLNHRITQVAGLYSLELNYTPLNGPMRFIKALEDRVLGLVLFILFSPVMLAVAIAIRWKMGGPVLFKQERHGLDGKRFRIYKFRTMHLHESSVTKQASLIDERVTPVGRFLRRTSLDELPQLYNVLQGRMSLVGPRPHAMDHNDHYKDHIDIYMQRHRVKPGMTGWAQVNGLRGITDDVKLMEKRVEYDLYYIERWSLGFDLKILIMTLTRGFVNGQP</sequence>
<dbReference type="Pfam" id="PF02397">
    <property type="entry name" value="Bac_transf"/>
    <property type="match status" value="1"/>
</dbReference>
<keyword evidence="4 7" id="KW-0812">Transmembrane</keyword>
<evidence type="ECO:0000256" key="1">
    <source>
        <dbReference type="ARBA" id="ARBA00004141"/>
    </source>
</evidence>
<dbReference type="PANTHER" id="PTHR30576">
    <property type="entry name" value="COLANIC BIOSYNTHESIS UDP-GLUCOSE LIPID CARRIER TRANSFERASE"/>
    <property type="match status" value="1"/>
</dbReference>
<dbReference type="InterPro" id="IPR017475">
    <property type="entry name" value="EPS_sugar_tfrase"/>
</dbReference>
<dbReference type="PANTHER" id="PTHR30576:SF0">
    <property type="entry name" value="UNDECAPRENYL-PHOSPHATE N-ACETYLGALACTOSAMINYL 1-PHOSPHATE TRANSFERASE-RELATED"/>
    <property type="match status" value="1"/>
</dbReference>
<feature type="transmembrane region" description="Helical" evidence="7">
    <location>
        <begin position="260"/>
        <end position="282"/>
    </location>
</feature>
<feature type="transmembrane region" description="Helical" evidence="7">
    <location>
        <begin position="63"/>
        <end position="84"/>
    </location>
</feature>
<evidence type="ECO:0000256" key="6">
    <source>
        <dbReference type="ARBA" id="ARBA00023136"/>
    </source>
</evidence>
<feature type="transmembrane region" description="Helical" evidence="7">
    <location>
        <begin position="96"/>
        <end position="117"/>
    </location>
</feature>
<dbReference type="EMBL" id="RRZB01000032">
    <property type="protein sequence ID" value="MBE0464350.1"/>
    <property type="molecule type" value="Genomic_DNA"/>
</dbReference>
<accession>A0ABR9G0D0</accession>
<evidence type="ECO:0000256" key="5">
    <source>
        <dbReference type="ARBA" id="ARBA00022989"/>
    </source>
</evidence>